<dbReference type="Gene3D" id="1.20.120.1240">
    <property type="entry name" value="Dynamin, middle domain"/>
    <property type="match status" value="1"/>
</dbReference>
<feature type="compositionally biased region" description="Low complexity" evidence="3">
    <location>
        <begin position="608"/>
        <end position="622"/>
    </location>
</feature>
<dbReference type="PROSITE" id="PS51718">
    <property type="entry name" value="G_DYNAMIN_2"/>
    <property type="match status" value="1"/>
</dbReference>
<dbReference type="PANTHER" id="PTHR11566">
    <property type="entry name" value="DYNAMIN"/>
    <property type="match status" value="1"/>
</dbReference>
<dbReference type="GO" id="GO:0005525">
    <property type="term" value="F:GTP binding"/>
    <property type="evidence" value="ECO:0007669"/>
    <property type="project" value="InterPro"/>
</dbReference>
<dbReference type="Gene3D" id="3.40.50.300">
    <property type="entry name" value="P-loop containing nucleotide triphosphate hydrolases"/>
    <property type="match status" value="1"/>
</dbReference>
<dbReference type="GO" id="GO:0005874">
    <property type="term" value="C:microtubule"/>
    <property type="evidence" value="ECO:0007669"/>
    <property type="project" value="TreeGrafter"/>
</dbReference>
<comment type="caution">
    <text evidence="5">The sequence shown here is derived from an EMBL/GenBank/DDBJ whole genome shotgun (WGS) entry which is preliminary data.</text>
</comment>
<dbReference type="GO" id="GO:0016559">
    <property type="term" value="P:peroxisome fission"/>
    <property type="evidence" value="ECO:0007669"/>
    <property type="project" value="TreeGrafter"/>
</dbReference>
<sequence>MASTDGPQLSESQYAHHRKELLTLMSQLRAQGAQGELDLPRISVIGNQSAGKSSVVEAISGIKVPRDAGTCTRCPMECRLSSSTSPWSCQIYVRIEFDNSGHPVPEVHEIPFGNVIMNKDEVELALRRAQVAVLNPNLELGNILKMNAQELKDGIPGTTPLLFSRNVICIDLEGPDLTDLMFLDLPGIIQNAEPEIVQLVEEMVVSHIRGNNCLILCALPMTDDIENQKALRLARQEDPEGRRTIGVLTKPDLLSTGSKVRDLWLDVIEGRKHVLHHGYYCTRQPDDDERSKNISSAQARRAETNFFAETAPWSTSTQRDRFGTENLVSTLSTLLVQIINDRLPFIRQMASERMDVCRRDLTALPEKVVGEPATHMLNLITAFCTEIRHYVDGQSDMSTLIHERNEAFTNFKTAINKTQPRFVALVPGQAGTDATYPIQIDDNPSASATELITQKKTVYLTDVRNHIEKSITRELPGNIPFSAKKSLITAFQQTWFICVADCFNCVKHSMLALLMRCVDEKFGRYELLQARLKSCITELAGKYFESCGTFLMAMLEVEQIPFTQNDHYLSASTEKWLSRYKDERAGKKRSSAGAEPASKRRKLTGDQPSASTSRPSEPSSTANPFGAFGAMPPPKASRELSAFKPLAANESSSSRDQSPVMTDPEKINNVLAQLAELGYPGISSDDFGKLRQVDEYETEITVMSEVRGYFQRVIDNIPALIDLKFLCAISEALQQELISEFGLGGANANTVCAEYLAEDPRLVAKREDLTARRRRLEAIQIQLHNFGLHRGAAQGLNQGKIDV</sequence>
<dbReference type="PANTHER" id="PTHR11566:SF21">
    <property type="entry name" value="DYNAMIN RELATED PROTEIN 1, ISOFORM A"/>
    <property type="match status" value="1"/>
</dbReference>
<accession>A0AAD6ST00</accession>
<dbReference type="InterPro" id="IPR022812">
    <property type="entry name" value="Dynamin"/>
</dbReference>
<feature type="domain" description="Dynamin-type G" evidence="4">
    <location>
        <begin position="36"/>
        <end position="344"/>
    </location>
</feature>
<dbReference type="PRINTS" id="PR00195">
    <property type="entry name" value="DYNAMIN"/>
</dbReference>
<dbReference type="AlphaFoldDB" id="A0AAD6ST00"/>
<evidence type="ECO:0000256" key="3">
    <source>
        <dbReference type="SAM" id="MobiDB-lite"/>
    </source>
</evidence>
<dbReference type="Pfam" id="PF01031">
    <property type="entry name" value="Dynamin_M"/>
    <property type="match status" value="1"/>
</dbReference>
<dbReference type="InterPro" id="IPR027417">
    <property type="entry name" value="P-loop_NTPase"/>
</dbReference>
<evidence type="ECO:0000256" key="1">
    <source>
        <dbReference type="ARBA" id="ARBA00022741"/>
    </source>
</evidence>
<feature type="region of interest" description="Disordered" evidence="3">
    <location>
        <begin position="583"/>
        <end position="631"/>
    </location>
</feature>
<dbReference type="InterPro" id="IPR000375">
    <property type="entry name" value="Dynamin_stalk"/>
</dbReference>
<dbReference type="InterPro" id="IPR030381">
    <property type="entry name" value="G_DYNAMIN_dom"/>
</dbReference>
<dbReference type="InterPro" id="IPR001401">
    <property type="entry name" value="Dynamin_GTPase"/>
</dbReference>
<protein>
    <submittedName>
        <fullName evidence="5">P-loop containing nucleoside triphosphate hydrolase protein</fullName>
    </submittedName>
</protein>
<keyword evidence="2" id="KW-0342">GTP-binding</keyword>
<evidence type="ECO:0000313" key="5">
    <source>
        <dbReference type="EMBL" id="KAJ7032020.1"/>
    </source>
</evidence>
<dbReference type="InterPro" id="IPR045063">
    <property type="entry name" value="Dynamin_N"/>
</dbReference>
<dbReference type="Pfam" id="PF00350">
    <property type="entry name" value="Dynamin_N"/>
    <property type="match status" value="1"/>
</dbReference>
<gene>
    <name evidence="5" type="ORF">C8F04DRAFT_1108954</name>
</gene>
<dbReference type="Proteomes" id="UP001218188">
    <property type="component" value="Unassembled WGS sequence"/>
</dbReference>
<dbReference type="GO" id="GO:0048312">
    <property type="term" value="P:intracellular distribution of mitochondria"/>
    <property type="evidence" value="ECO:0007669"/>
    <property type="project" value="TreeGrafter"/>
</dbReference>
<dbReference type="GO" id="GO:0006897">
    <property type="term" value="P:endocytosis"/>
    <property type="evidence" value="ECO:0007669"/>
    <property type="project" value="TreeGrafter"/>
</dbReference>
<reference evidence="5" key="1">
    <citation type="submission" date="2023-03" db="EMBL/GenBank/DDBJ databases">
        <title>Massive genome expansion in bonnet fungi (Mycena s.s.) driven by repeated elements and novel gene families across ecological guilds.</title>
        <authorList>
            <consortium name="Lawrence Berkeley National Laboratory"/>
            <person name="Harder C.B."/>
            <person name="Miyauchi S."/>
            <person name="Viragh M."/>
            <person name="Kuo A."/>
            <person name="Thoen E."/>
            <person name="Andreopoulos B."/>
            <person name="Lu D."/>
            <person name="Skrede I."/>
            <person name="Drula E."/>
            <person name="Henrissat B."/>
            <person name="Morin E."/>
            <person name="Kohler A."/>
            <person name="Barry K."/>
            <person name="LaButti K."/>
            <person name="Morin E."/>
            <person name="Salamov A."/>
            <person name="Lipzen A."/>
            <person name="Mereny Z."/>
            <person name="Hegedus B."/>
            <person name="Baldrian P."/>
            <person name="Stursova M."/>
            <person name="Weitz H."/>
            <person name="Taylor A."/>
            <person name="Grigoriev I.V."/>
            <person name="Nagy L.G."/>
            <person name="Martin F."/>
            <person name="Kauserud H."/>
        </authorList>
    </citation>
    <scope>NUCLEOTIDE SEQUENCE</scope>
    <source>
        <strain evidence="5">CBHHK200</strain>
    </source>
</reference>
<dbReference type="CDD" id="cd08771">
    <property type="entry name" value="DLP_1"/>
    <property type="match status" value="1"/>
</dbReference>
<keyword evidence="6" id="KW-1185">Reference proteome</keyword>
<dbReference type="GO" id="GO:0005739">
    <property type="term" value="C:mitochondrion"/>
    <property type="evidence" value="ECO:0007669"/>
    <property type="project" value="TreeGrafter"/>
</dbReference>
<dbReference type="GO" id="GO:0008017">
    <property type="term" value="F:microtubule binding"/>
    <property type="evidence" value="ECO:0007669"/>
    <property type="project" value="TreeGrafter"/>
</dbReference>
<dbReference type="GO" id="GO:0000266">
    <property type="term" value="P:mitochondrial fission"/>
    <property type="evidence" value="ECO:0007669"/>
    <property type="project" value="TreeGrafter"/>
</dbReference>
<evidence type="ECO:0000256" key="2">
    <source>
        <dbReference type="ARBA" id="ARBA00023134"/>
    </source>
</evidence>
<dbReference type="SMART" id="SM00053">
    <property type="entry name" value="DYNc"/>
    <property type="match status" value="1"/>
</dbReference>
<dbReference type="GO" id="GO:0016020">
    <property type="term" value="C:membrane"/>
    <property type="evidence" value="ECO:0007669"/>
    <property type="project" value="TreeGrafter"/>
</dbReference>
<keyword evidence="5" id="KW-0378">Hydrolase</keyword>
<dbReference type="GO" id="GO:0003924">
    <property type="term" value="F:GTPase activity"/>
    <property type="evidence" value="ECO:0007669"/>
    <property type="project" value="InterPro"/>
</dbReference>
<organism evidence="5 6">
    <name type="scientific">Mycena alexandri</name>
    <dbReference type="NCBI Taxonomy" id="1745969"/>
    <lineage>
        <taxon>Eukaryota</taxon>
        <taxon>Fungi</taxon>
        <taxon>Dikarya</taxon>
        <taxon>Basidiomycota</taxon>
        <taxon>Agaricomycotina</taxon>
        <taxon>Agaricomycetes</taxon>
        <taxon>Agaricomycetidae</taxon>
        <taxon>Agaricales</taxon>
        <taxon>Marasmiineae</taxon>
        <taxon>Mycenaceae</taxon>
        <taxon>Mycena</taxon>
    </lineage>
</organism>
<keyword evidence="1" id="KW-0547">Nucleotide-binding</keyword>
<dbReference type="EMBL" id="JARJCM010000077">
    <property type="protein sequence ID" value="KAJ7032020.1"/>
    <property type="molecule type" value="Genomic_DNA"/>
</dbReference>
<evidence type="ECO:0000313" key="6">
    <source>
        <dbReference type="Proteomes" id="UP001218188"/>
    </source>
</evidence>
<evidence type="ECO:0000259" key="4">
    <source>
        <dbReference type="PROSITE" id="PS51718"/>
    </source>
</evidence>
<proteinExistence type="predicted"/>
<dbReference type="SUPFAM" id="SSF52540">
    <property type="entry name" value="P-loop containing nucleoside triphosphate hydrolases"/>
    <property type="match status" value="1"/>
</dbReference>
<name>A0AAD6ST00_9AGAR</name>